<evidence type="ECO:0000313" key="8">
    <source>
        <dbReference type="EMBL" id="HGG92163.1"/>
    </source>
</evidence>
<comment type="caution">
    <text evidence="8">The sequence shown here is derived from an EMBL/GenBank/DDBJ whole genome shotgun (WGS) entry which is preliminary data.</text>
</comment>
<keyword evidence="2 6" id="KW-0812">Transmembrane</keyword>
<dbReference type="GO" id="GO:0030416">
    <property type="term" value="P:methylamine metabolic process"/>
    <property type="evidence" value="ECO:0007669"/>
    <property type="project" value="InterPro"/>
</dbReference>
<dbReference type="GO" id="GO:0016020">
    <property type="term" value="C:membrane"/>
    <property type="evidence" value="ECO:0007669"/>
    <property type="project" value="UniProtKB-SubCell"/>
</dbReference>
<dbReference type="Pfam" id="PF07291">
    <property type="entry name" value="MauE"/>
    <property type="match status" value="1"/>
</dbReference>
<feature type="transmembrane region" description="Helical" evidence="6">
    <location>
        <begin position="72"/>
        <end position="92"/>
    </location>
</feature>
<evidence type="ECO:0000256" key="2">
    <source>
        <dbReference type="ARBA" id="ARBA00022692"/>
    </source>
</evidence>
<keyword evidence="3 6" id="KW-1133">Transmembrane helix</keyword>
<feature type="transmembrane region" description="Helical" evidence="6">
    <location>
        <begin position="112"/>
        <end position="132"/>
    </location>
</feature>
<feature type="transmembrane region" description="Helical" evidence="6">
    <location>
        <begin position="45"/>
        <end position="65"/>
    </location>
</feature>
<accession>A0A7C4AGG6</accession>
<evidence type="ECO:0000256" key="6">
    <source>
        <dbReference type="SAM" id="Phobius"/>
    </source>
</evidence>
<organism evidence="8">
    <name type="scientific">Fundidesulfovibrio putealis</name>
    <dbReference type="NCBI Taxonomy" id="270496"/>
    <lineage>
        <taxon>Bacteria</taxon>
        <taxon>Pseudomonadati</taxon>
        <taxon>Thermodesulfobacteriota</taxon>
        <taxon>Desulfovibrionia</taxon>
        <taxon>Desulfovibrionales</taxon>
        <taxon>Desulfovibrionaceae</taxon>
        <taxon>Fundidesulfovibrio</taxon>
    </lineage>
</organism>
<protein>
    <submittedName>
        <fullName evidence="8">DoxX family membrane protein</fullName>
    </submittedName>
</protein>
<name>A0A7C4AGG6_9BACT</name>
<dbReference type="EMBL" id="DSRP01000301">
    <property type="protein sequence ID" value="HGG92163.1"/>
    <property type="molecule type" value="Genomic_DNA"/>
</dbReference>
<evidence type="ECO:0000256" key="5">
    <source>
        <dbReference type="SAM" id="MobiDB-lite"/>
    </source>
</evidence>
<comment type="subcellular location">
    <subcellularLocation>
        <location evidence="1">Membrane</location>
        <topology evidence="1">Multi-pass membrane protein</topology>
    </subcellularLocation>
</comment>
<dbReference type="InterPro" id="IPR009908">
    <property type="entry name" value="Methylamine_util_MauE"/>
</dbReference>
<dbReference type="AlphaFoldDB" id="A0A7C4AGG6"/>
<feature type="compositionally biased region" description="Low complexity" evidence="5">
    <location>
        <begin position="174"/>
        <end position="184"/>
    </location>
</feature>
<gene>
    <name evidence="8" type="ORF">ENR59_04340</name>
</gene>
<sequence>MDLFWTVLRVAYGLLFVYAGAEKIADPMTFAGVIHNYQIVPVKLVYAVALGLPALEVVCGLALCAGTLARGAVVVLNALMAVFIAVMGIALLRGLDVTCGCFGGAGDAVTRLTLQRDLGMLALGLAAMWGIFAQKRRELAMRPRPAPRPEPARKPVMKPGDKPEVKAEPGKEPGAAADATAGAGQERTSRLERKLAEQRRAESGHDAAPQGDAVAQPIPMPASGEAGAPEVSAAAPDEAKPGEAKPEEVKPEPEKKPGA</sequence>
<feature type="compositionally biased region" description="Basic and acidic residues" evidence="5">
    <location>
        <begin position="159"/>
        <end position="171"/>
    </location>
</feature>
<feature type="compositionally biased region" description="Basic and acidic residues" evidence="5">
    <location>
        <begin position="237"/>
        <end position="259"/>
    </location>
</feature>
<evidence type="ECO:0000256" key="3">
    <source>
        <dbReference type="ARBA" id="ARBA00022989"/>
    </source>
</evidence>
<keyword evidence="4 6" id="KW-0472">Membrane</keyword>
<evidence type="ECO:0000259" key="7">
    <source>
        <dbReference type="Pfam" id="PF07291"/>
    </source>
</evidence>
<evidence type="ECO:0000256" key="1">
    <source>
        <dbReference type="ARBA" id="ARBA00004141"/>
    </source>
</evidence>
<evidence type="ECO:0000256" key="4">
    <source>
        <dbReference type="ARBA" id="ARBA00023136"/>
    </source>
</evidence>
<feature type="domain" description="Methylamine utilisation protein MauE" evidence="7">
    <location>
        <begin position="2"/>
        <end position="129"/>
    </location>
</feature>
<feature type="compositionally biased region" description="Basic and acidic residues" evidence="5">
    <location>
        <begin position="187"/>
        <end position="205"/>
    </location>
</feature>
<reference evidence="8" key="1">
    <citation type="journal article" date="2020" name="mSystems">
        <title>Genome- and Community-Level Interaction Insights into Carbon Utilization and Element Cycling Functions of Hydrothermarchaeota in Hydrothermal Sediment.</title>
        <authorList>
            <person name="Zhou Z."/>
            <person name="Liu Y."/>
            <person name="Xu W."/>
            <person name="Pan J."/>
            <person name="Luo Z.H."/>
            <person name="Li M."/>
        </authorList>
    </citation>
    <scope>NUCLEOTIDE SEQUENCE [LARGE SCALE GENOMIC DNA]</scope>
    <source>
        <strain evidence="8">SpSt-413</strain>
    </source>
</reference>
<feature type="region of interest" description="Disordered" evidence="5">
    <location>
        <begin position="140"/>
        <end position="259"/>
    </location>
</feature>
<proteinExistence type="predicted"/>
<dbReference type="UniPathway" id="UPA00895"/>